<evidence type="ECO:0000313" key="2">
    <source>
        <dbReference type="Proteomes" id="UP000807504"/>
    </source>
</evidence>
<organism evidence="1 2">
    <name type="scientific">Argiope bruennichi</name>
    <name type="common">Wasp spider</name>
    <name type="synonym">Aranea bruennichi</name>
    <dbReference type="NCBI Taxonomy" id="94029"/>
    <lineage>
        <taxon>Eukaryota</taxon>
        <taxon>Metazoa</taxon>
        <taxon>Ecdysozoa</taxon>
        <taxon>Arthropoda</taxon>
        <taxon>Chelicerata</taxon>
        <taxon>Arachnida</taxon>
        <taxon>Araneae</taxon>
        <taxon>Araneomorphae</taxon>
        <taxon>Entelegynae</taxon>
        <taxon>Araneoidea</taxon>
        <taxon>Araneidae</taxon>
        <taxon>Argiope</taxon>
    </lineage>
</organism>
<dbReference type="AlphaFoldDB" id="A0A8T0EUU1"/>
<gene>
    <name evidence="1" type="ORF">HNY73_011909</name>
</gene>
<accession>A0A8T0EUU1</accession>
<comment type="caution">
    <text evidence="1">The sequence shown here is derived from an EMBL/GenBank/DDBJ whole genome shotgun (WGS) entry which is preliminary data.</text>
</comment>
<dbReference type="Proteomes" id="UP000807504">
    <property type="component" value="Unassembled WGS sequence"/>
</dbReference>
<evidence type="ECO:0000313" key="1">
    <source>
        <dbReference type="EMBL" id="KAF8781521.1"/>
    </source>
</evidence>
<dbReference type="EMBL" id="JABXBU010001863">
    <property type="protein sequence ID" value="KAF8781521.1"/>
    <property type="molecule type" value="Genomic_DNA"/>
</dbReference>
<protein>
    <submittedName>
        <fullName evidence="1">Uncharacterized protein</fullName>
    </submittedName>
</protein>
<reference evidence="1" key="1">
    <citation type="journal article" date="2020" name="bioRxiv">
        <title>Chromosome-level reference genome of the European wasp spider Argiope bruennichi: a resource for studies on range expansion and evolutionary adaptation.</title>
        <authorList>
            <person name="Sheffer M.M."/>
            <person name="Hoppe A."/>
            <person name="Krehenwinkel H."/>
            <person name="Uhl G."/>
            <person name="Kuss A.W."/>
            <person name="Jensen L."/>
            <person name="Jensen C."/>
            <person name="Gillespie R.G."/>
            <person name="Hoff K.J."/>
            <person name="Prost S."/>
        </authorList>
    </citation>
    <scope>NUCLEOTIDE SEQUENCE</scope>
</reference>
<keyword evidence="2" id="KW-1185">Reference proteome</keyword>
<proteinExistence type="predicted"/>
<reference evidence="1" key="2">
    <citation type="submission" date="2020-06" db="EMBL/GenBank/DDBJ databases">
        <authorList>
            <person name="Sheffer M."/>
        </authorList>
    </citation>
    <scope>NUCLEOTIDE SEQUENCE</scope>
</reference>
<name>A0A8T0EUU1_ARGBR</name>
<sequence>MRERRLEMCLQGPGRKECEGFVRWTHAVAGKNNTKIDLRQIMLERGSMTSTEMKMEYRKRLRSSNSKCEI</sequence>